<proteinExistence type="predicted"/>
<feature type="transmembrane region" description="Helical" evidence="5">
    <location>
        <begin position="151"/>
        <end position="172"/>
    </location>
</feature>
<accession>A0A7S1C2H2</accession>
<name>A0A7S1C2H2_9STRA</name>
<feature type="transmembrane region" description="Helical" evidence="5">
    <location>
        <begin position="193"/>
        <end position="213"/>
    </location>
</feature>
<dbReference type="EMBL" id="HBFR01043324">
    <property type="protein sequence ID" value="CAD8904505.1"/>
    <property type="molecule type" value="Transcribed_RNA"/>
</dbReference>
<evidence type="ECO:0000313" key="7">
    <source>
        <dbReference type="EMBL" id="CAD8904505.1"/>
    </source>
</evidence>
<dbReference type="GO" id="GO:0016020">
    <property type="term" value="C:membrane"/>
    <property type="evidence" value="ECO:0007669"/>
    <property type="project" value="UniProtKB-SubCell"/>
</dbReference>
<protein>
    <recommendedName>
        <fullName evidence="6">Amino acid transporter transmembrane domain-containing protein</fullName>
    </recommendedName>
</protein>
<feature type="transmembrane region" description="Helical" evidence="5">
    <location>
        <begin position="344"/>
        <end position="370"/>
    </location>
</feature>
<feature type="transmembrane region" description="Helical" evidence="5">
    <location>
        <begin position="81"/>
        <end position="98"/>
    </location>
</feature>
<dbReference type="AlphaFoldDB" id="A0A7S1C2H2"/>
<feature type="transmembrane region" description="Helical" evidence="5">
    <location>
        <begin position="310"/>
        <end position="332"/>
    </location>
</feature>
<feature type="domain" description="Amino acid transporter transmembrane" evidence="6">
    <location>
        <begin position="12"/>
        <end position="370"/>
    </location>
</feature>
<organism evidence="7">
    <name type="scientific">Corethron hystrix</name>
    <dbReference type="NCBI Taxonomy" id="216773"/>
    <lineage>
        <taxon>Eukaryota</taxon>
        <taxon>Sar</taxon>
        <taxon>Stramenopiles</taxon>
        <taxon>Ochrophyta</taxon>
        <taxon>Bacillariophyta</taxon>
        <taxon>Coscinodiscophyceae</taxon>
        <taxon>Corethrophycidae</taxon>
        <taxon>Corethrales</taxon>
        <taxon>Corethraceae</taxon>
        <taxon>Corethron</taxon>
    </lineage>
</organism>
<gene>
    <name evidence="7" type="ORF">CHYS00102_LOCUS31725</name>
</gene>
<evidence type="ECO:0000256" key="3">
    <source>
        <dbReference type="ARBA" id="ARBA00022989"/>
    </source>
</evidence>
<evidence type="ECO:0000256" key="1">
    <source>
        <dbReference type="ARBA" id="ARBA00004141"/>
    </source>
</evidence>
<evidence type="ECO:0000256" key="2">
    <source>
        <dbReference type="ARBA" id="ARBA00022692"/>
    </source>
</evidence>
<keyword evidence="3 5" id="KW-1133">Transmembrane helix</keyword>
<reference evidence="7" key="1">
    <citation type="submission" date="2021-01" db="EMBL/GenBank/DDBJ databases">
        <authorList>
            <person name="Corre E."/>
            <person name="Pelletier E."/>
            <person name="Niang G."/>
            <person name="Scheremetjew M."/>
            <person name="Finn R."/>
            <person name="Kale V."/>
            <person name="Holt S."/>
            <person name="Cochrane G."/>
            <person name="Meng A."/>
            <person name="Brown T."/>
            <person name="Cohen L."/>
        </authorList>
    </citation>
    <scope>NUCLEOTIDE SEQUENCE</scope>
    <source>
        <strain evidence="7">308</strain>
    </source>
</reference>
<dbReference type="Pfam" id="PF01490">
    <property type="entry name" value="Aa_trans"/>
    <property type="match status" value="1"/>
</dbReference>
<evidence type="ECO:0000256" key="4">
    <source>
        <dbReference type="ARBA" id="ARBA00023136"/>
    </source>
</evidence>
<evidence type="ECO:0000256" key="5">
    <source>
        <dbReference type="SAM" id="Phobius"/>
    </source>
</evidence>
<dbReference type="InterPro" id="IPR013057">
    <property type="entry name" value="AA_transpt_TM"/>
</dbReference>
<keyword evidence="4 5" id="KW-0472">Membrane</keyword>
<feature type="transmembrane region" description="Helical" evidence="5">
    <location>
        <begin position="287"/>
        <end position="304"/>
    </location>
</feature>
<sequence>MVGVCKATEFSVDLMIQTRLKSGLVSYEEMAMGLYNEKIANAVAVAILVMTFGASVAFILAVGDILEAGVLDVFGGSLSRQNLMVIFWALFMLPLSILENMNSLRFFSGFGVLNSFYLVFATTLHAIHHFSEKGFPNFSNDSSASLWPSSLNGVIEACPILIFAYICQINIFSLFEELKDGTAEKFATVTRGGIAAISSFYFLLATFTFLEFGDKTQDNILTNYCVAKNPEPLMVVAYVGYALTITMAYPMCTFPCRYTVHVLLHRLFGTRERHYDSIPKMGKSRRVMISTIISCGSVLTALVAPGISSVFGIVGGTAASFICFILPAMFAIKLKLAEKWSPQYIYTWLLFFGGISIGLLSTIITVNAAISRKVKPESPCSS</sequence>
<dbReference type="PANTHER" id="PTHR22950:SF702">
    <property type="entry name" value="AMINO ACID TRANSPORTER PROTEIN"/>
    <property type="match status" value="1"/>
</dbReference>
<keyword evidence="2 5" id="KW-0812">Transmembrane</keyword>
<feature type="transmembrane region" description="Helical" evidence="5">
    <location>
        <begin position="233"/>
        <end position="252"/>
    </location>
</feature>
<comment type="subcellular location">
    <subcellularLocation>
        <location evidence="1">Membrane</location>
        <topology evidence="1">Multi-pass membrane protein</topology>
    </subcellularLocation>
</comment>
<feature type="transmembrane region" description="Helical" evidence="5">
    <location>
        <begin position="39"/>
        <end position="61"/>
    </location>
</feature>
<dbReference type="PANTHER" id="PTHR22950">
    <property type="entry name" value="AMINO ACID TRANSPORTER"/>
    <property type="match status" value="1"/>
</dbReference>
<dbReference type="GO" id="GO:0015179">
    <property type="term" value="F:L-amino acid transmembrane transporter activity"/>
    <property type="evidence" value="ECO:0007669"/>
    <property type="project" value="TreeGrafter"/>
</dbReference>
<feature type="transmembrane region" description="Helical" evidence="5">
    <location>
        <begin position="110"/>
        <end position="131"/>
    </location>
</feature>
<evidence type="ECO:0000259" key="6">
    <source>
        <dbReference type="Pfam" id="PF01490"/>
    </source>
</evidence>